<comment type="caution">
    <text evidence="2">The sequence shown here is derived from an EMBL/GenBank/DDBJ whole genome shotgun (WGS) entry which is preliminary data.</text>
</comment>
<proteinExistence type="predicted"/>
<keyword evidence="3" id="KW-1185">Reference proteome</keyword>
<gene>
    <name evidence="2" type="ORF">BST86_06155</name>
</gene>
<keyword evidence="1" id="KW-0472">Membrane</keyword>
<keyword evidence="1" id="KW-0812">Transmembrane</keyword>
<organism evidence="2 3">
    <name type="scientific">Nonlabens agnitus</name>
    <dbReference type="NCBI Taxonomy" id="870484"/>
    <lineage>
        <taxon>Bacteria</taxon>
        <taxon>Pseudomonadati</taxon>
        <taxon>Bacteroidota</taxon>
        <taxon>Flavobacteriia</taxon>
        <taxon>Flavobacteriales</taxon>
        <taxon>Flavobacteriaceae</taxon>
        <taxon>Nonlabens</taxon>
    </lineage>
</organism>
<name>A0A2S9WXW0_9FLAO</name>
<accession>A0A2S9WXW0</accession>
<keyword evidence="1" id="KW-1133">Transmembrane helix</keyword>
<protein>
    <submittedName>
        <fullName evidence="2">Uncharacterized protein</fullName>
    </submittedName>
</protein>
<dbReference type="OrthoDB" id="1144067at2"/>
<evidence type="ECO:0000313" key="2">
    <source>
        <dbReference type="EMBL" id="PRP68308.1"/>
    </source>
</evidence>
<evidence type="ECO:0000256" key="1">
    <source>
        <dbReference type="SAM" id="Phobius"/>
    </source>
</evidence>
<sequence>MFESKSSKLFFSILFDLMGMASYAIPFVGELIDIVWAPIAGYLMTKVYPGQTGKTAGILTTIEELVPGLDIIPTFTLTWIYTYMIKKEKPAAAKDPQVIEVEAI</sequence>
<feature type="transmembrane region" description="Helical" evidence="1">
    <location>
        <begin position="21"/>
        <end position="45"/>
    </location>
</feature>
<dbReference type="EMBL" id="MQUC01000003">
    <property type="protein sequence ID" value="PRP68308.1"/>
    <property type="molecule type" value="Genomic_DNA"/>
</dbReference>
<dbReference type="Proteomes" id="UP000239532">
    <property type="component" value="Unassembled WGS sequence"/>
</dbReference>
<reference evidence="2 3" key="1">
    <citation type="submission" date="2016-11" db="EMBL/GenBank/DDBJ databases">
        <title>Trade-off between light-utilization and light-protection in marine flavobacteria.</title>
        <authorList>
            <person name="Kumagai Y."/>
        </authorList>
    </citation>
    <scope>NUCLEOTIDE SEQUENCE [LARGE SCALE GENOMIC DNA]</scope>
    <source>
        <strain evidence="2 3">JCM 17109</strain>
    </source>
</reference>
<dbReference type="AlphaFoldDB" id="A0A2S9WXW0"/>
<evidence type="ECO:0000313" key="3">
    <source>
        <dbReference type="Proteomes" id="UP000239532"/>
    </source>
</evidence>